<evidence type="ECO:0000313" key="2">
    <source>
        <dbReference type="Proteomes" id="UP000037288"/>
    </source>
</evidence>
<dbReference type="RefSeq" id="WP_157868490.1">
    <property type="nucleotide sequence ID" value="NZ_LFXA01000002.1"/>
</dbReference>
<sequence>MRASIQALQLLASDAVSQIGYARRLKVEIDEIAPEFDDAFRLARGLHAEGLIEADFAGAMSQIDETLRQMTGHPGNLWSEDGVRSSRE</sequence>
<dbReference type="STRING" id="1678637.AC230_02610"/>
<reference evidence="2" key="1">
    <citation type="submission" date="2015-07" db="EMBL/GenBank/DDBJ databases">
        <title>Draft genome sequence of Streptomyces sp. CMAA 1322, a bacterium isolated from Caatinga biome, from dry forest semiarid of Brazil.</title>
        <authorList>
            <person name="Santos S.N."/>
            <person name="Gacesa R."/>
            <person name="Taketani R.G."/>
            <person name="Long P.F."/>
            <person name="Melo I.S."/>
        </authorList>
    </citation>
    <scope>NUCLEOTIDE SEQUENCE [LARGE SCALE GENOMIC DNA]</scope>
    <source>
        <strain evidence="2">CMAA 1322</strain>
    </source>
</reference>
<evidence type="ECO:0000313" key="1">
    <source>
        <dbReference type="EMBL" id="KNB54199.1"/>
    </source>
</evidence>
<accession>A0A0K9XLC7</accession>
<dbReference type="AlphaFoldDB" id="A0A0K9XLC7"/>
<dbReference type="PATRIC" id="fig|1678637.3.peg.567"/>
<organism evidence="1 2">
    <name type="scientific">Streptomyces caatingaensis</name>
    <dbReference type="NCBI Taxonomy" id="1678637"/>
    <lineage>
        <taxon>Bacteria</taxon>
        <taxon>Bacillati</taxon>
        <taxon>Actinomycetota</taxon>
        <taxon>Actinomycetes</taxon>
        <taxon>Kitasatosporales</taxon>
        <taxon>Streptomycetaceae</taxon>
        <taxon>Streptomyces</taxon>
    </lineage>
</organism>
<dbReference type="EMBL" id="LFXA01000002">
    <property type="protein sequence ID" value="KNB54199.1"/>
    <property type="molecule type" value="Genomic_DNA"/>
</dbReference>
<name>A0A0K9XLC7_9ACTN</name>
<dbReference type="Proteomes" id="UP000037288">
    <property type="component" value="Unassembled WGS sequence"/>
</dbReference>
<comment type="caution">
    <text evidence="1">The sequence shown here is derived from an EMBL/GenBank/DDBJ whole genome shotgun (WGS) entry which is preliminary data.</text>
</comment>
<dbReference type="OrthoDB" id="3537207at2"/>
<keyword evidence="2" id="KW-1185">Reference proteome</keyword>
<gene>
    <name evidence="1" type="ORF">AC230_02610</name>
</gene>
<protein>
    <submittedName>
        <fullName evidence="1">Uncharacterized protein</fullName>
    </submittedName>
</protein>
<proteinExistence type="predicted"/>